<comment type="caution">
    <text evidence="2">The sequence shown here is derived from an EMBL/GenBank/DDBJ whole genome shotgun (WGS) entry which is preliminary data.</text>
</comment>
<protein>
    <submittedName>
        <fullName evidence="2">Retrotransposon gag domain-containing protein</fullName>
    </submittedName>
</protein>
<gene>
    <name evidence="2" type="ORF">CTI12_AA577110</name>
</gene>
<reference evidence="2 3" key="1">
    <citation type="journal article" date="2018" name="Mol. Plant">
        <title>The genome of Artemisia annua provides insight into the evolution of Asteraceae family and artemisinin biosynthesis.</title>
        <authorList>
            <person name="Shen Q."/>
            <person name="Zhang L."/>
            <person name="Liao Z."/>
            <person name="Wang S."/>
            <person name="Yan T."/>
            <person name="Shi P."/>
            <person name="Liu M."/>
            <person name="Fu X."/>
            <person name="Pan Q."/>
            <person name="Wang Y."/>
            <person name="Lv Z."/>
            <person name="Lu X."/>
            <person name="Zhang F."/>
            <person name="Jiang W."/>
            <person name="Ma Y."/>
            <person name="Chen M."/>
            <person name="Hao X."/>
            <person name="Li L."/>
            <person name="Tang Y."/>
            <person name="Lv G."/>
            <person name="Zhou Y."/>
            <person name="Sun X."/>
            <person name="Brodelius P.E."/>
            <person name="Rose J.K.C."/>
            <person name="Tang K."/>
        </authorList>
    </citation>
    <scope>NUCLEOTIDE SEQUENCE [LARGE SCALE GENOMIC DNA]</scope>
    <source>
        <strain evidence="3">cv. Huhao1</strain>
        <tissue evidence="2">Leaf</tissue>
    </source>
</reference>
<keyword evidence="3" id="KW-1185">Reference proteome</keyword>
<dbReference type="AlphaFoldDB" id="A0A2U1KPM0"/>
<evidence type="ECO:0000313" key="2">
    <source>
        <dbReference type="EMBL" id="PWA38671.1"/>
    </source>
</evidence>
<accession>A0A2U1KPM0</accession>
<dbReference type="OrthoDB" id="696485at2759"/>
<sequence>MESMKARFVPPPPMTRAPKTRNKNKFCEFHRDKGHNTYDSIHLKRQIEEAVKSRQPTYLVKEVKQSNSKGSVSKAAKKLKPVEKEKGAVIFMVQSWQRHTRPVAKVVHSSQMKISFPPLTRWRFHNYPNALWTKIIKKLYPFSREAQGLVPSSSLKRKIGDGMSTLFWHESGLMIPHWRNNFLDHWNGSSFSWNWRRPLRGGIEDNQYNKICDIVKQVTIIQSDDSCRWCCDTMDSFLVNGLRKHLDCLSLPSHYLATRWNKIVPRKLPPIEFLDIVNSQGNLHKAKDVLFTIIYTAWWELWRF</sequence>
<name>A0A2U1KPM0_ARTAN</name>
<dbReference type="EMBL" id="PKPP01015395">
    <property type="protein sequence ID" value="PWA38671.1"/>
    <property type="molecule type" value="Genomic_DNA"/>
</dbReference>
<feature type="region of interest" description="Disordered" evidence="1">
    <location>
        <begin position="1"/>
        <end position="23"/>
    </location>
</feature>
<evidence type="ECO:0000313" key="3">
    <source>
        <dbReference type="Proteomes" id="UP000245207"/>
    </source>
</evidence>
<organism evidence="2 3">
    <name type="scientific">Artemisia annua</name>
    <name type="common">Sweet wormwood</name>
    <dbReference type="NCBI Taxonomy" id="35608"/>
    <lineage>
        <taxon>Eukaryota</taxon>
        <taxon>Viridiplantae</taxon>
        <taxon>Streptophyta</taxon>
        <taxon>Embryophyta</taxon>
        <taxon>Tracheophyta</taxon>
        <taxon>Spermatophyta</taxon>
        <taxon>Magnoliopsida</taxon>
        <taxon>eudicotyledons</taxon>
        <taxon>Gunneridae</taxon>
        <taxon>Pentapetalae</taxon>
        <taxon>asterids</taxon>
        <taxon>campanulids</taxon>
        <taxon>Asterales</taxon>
        <taxon>Asteraceae</taxon>
        <taxon>Asteroideae</taxon>
        <taxon>Anthemideae</taxon>
        <taxon>Artemisiinae</taxon>
        <taxon>Artemisia</taxon>
    </lineage>
</organism>
<evidence type="ECO:0000256" key="1">
    <source>
        <dbReference type="SAM" id="MobiDB-lite"/>
    </source>
</evidence>
<dbReference type="Proteomes" id="UP000245207">
    <property type="component" value="Unassembled WGS sequence"/>
</dbReference>
<proteinExistence type="predicted"/>